<comment type="caution">
    <text evidence="1">The sequence shown here is derived from an EMBL/GenBank/DDBJ whole genome shotgun (WGS) entry which is preliminary data.</text>
</comment>
<sequence length="35" mass="4243">MTRGPSGPLLWALLWAHDNFSCRALFWHEKWCWIL</sequence>
<dbReference type="AlphaFoldDB" id="A0A0K9NSR7"/>
<gene>
    <name evidence="1" type="ORF">ZOSMA_70G00590</name>
</gene>
<keyword evidence="2" id="KW-1185">Reference proteome</keyword>
<dbReference type="Proteomes" id="UP000036987">
    <property type="component" value="Unassembled WGS sequence"/>
</dbReference>
<dbReference type="EMBL" id="LFYR01001823">
    <property type="protein sequence ID" value="KMZ59045.1"/>
    <property type="molecule type" value="Genomic_DNA"/>
</dbReference>
<organism evidence="1 2">
    <name type="scientific">Zostera marina</name>
    <name type="common">Eelgrass</name>
    <dbReference type="NCBI Taxonomy" id="29655"/>
    <lineage>
        <taxon>Eukaryota</taxon>
        <taxon>Viridiplantae</taxon>
        <taxon>Streptophyta</taxon>
        <taxon>Embryophyta</taxon>
        <taxon>Tracheophyta</taxon>
        <taxon>Spermatophyta</taxon>
        <taxon>Magnoliopsida</taxon>
        <taxon>Liliopsida</taxon>
        <taxon>Zosteraceae</taxon>
        <taxon>Zostera</taxon>
    </lineage>
</organism>
<name>A0A0K9NSR7_ZOSMR</name>
<protein>
    <submittedName>
        <fullName evidence="1">Uncharacterized protein</fullName>
    </submittedName>
</protein>
<accession>A0A0K9NSR7</accession>
<evidence type="ECO:0000313" key="1">
    <source>
        <dbReference type="EMBL" id="KMZ59045.1"/>
    </source>
</evidence>
<evidence type="ECO:0000313" key="2">
    <source>
        <dbReference type="Proteomes" id="UP000036987"/>
    </source>
</evidence>
<proteinExistence type="predicted"/>
<reference evidence="2" key="1">
    <citation type="journal article" date="2016" name="Nature">
        <title>The genome of the seagrass Zostera marina reveals angiosperm adaptation to the sea.</title>
        <authorList>
            <person name="Olsen J.L."/>
            <person name="Rouze P."/>
            <person name="Verhelst B."/>
            <person name="Lin Y.-C."/>
            <person name="Bayer T."/>
            <person name="Collen J."/>
            <person name="Dattolo E."/>
            <person name="De Paoli E."/>
            <person name="Dittami S."/>
            <person name="Maumus F."/>
            <person name="Michel G."/>
            <person name="Kersting A."/>
            <person name="Lauritano C."/>
            <person name="Lohaus R."/>
            <person name="Toepel M."/>
            <person name="Tonon T."/>
            <person name="Vanneste K."/>
            <person name="Amirebrahimi M."/>
            <person name="Brakel J."/>
            <person name="Bostroem C."/>
            <person name="Chovatia M."/>
            <person name="Grimwood J."/>
            <person name="Jenkins J.W."/>
            <person name="Jueterbock A."/>
            <person name="Mraz A."/>
            <person name="Stam W.T."/>
            <person name="Tice H."/>
            <person name="Bornberg-Bauer E."/>
            <person name="Green P.J."/>
            <person name="Pearson G.A."/>
            <person name="Procaccini G."/>
            <person name="Duarte C.M."/>
            <person name="Schmutz J."/>
            <person name="Reusch T.B.H."/>
            <person name="Van de Peer Y."/>
        </authorList>
    </citation>
    <scope>NUCLEOTIDE SEQUENCE [LARGE SCALE GENOMIC DNA]</scope>
    <source>
        <strain evidence="2">cv. Finnish</strain>
    </source>
</reference>